<dbReference type="PANTHER" id="PTHR11097:SF8">
    <property type="entry name" value="EXOSOME COMPLEX COMPONENT RRP42"/>
    <property type="match status" value="1"/>
</dbReference>
<dbReference type="InterPro" id="IPR050590">
    <property type="entry name" value="Exosome_comp_Rrp42_subfam"/>
</dbReference>
<dbReference type="EMBL" id="BQXS01011087">
    <property type="protein sequence ID" value="GKT35873.1"/>
    <property type="molecule type" value="Genomic_DNA"/>
</dbReference>
<name>A0ABQ5KTS4_9EUKA</name>
<dbReference type="InterPro" id="IPR036345">
    <property type="entry name" value="ExoRNase_PH_dom2_sf"/>
</dbReference>
<accession>A0ABQ5KTS4</accession>
<dbReference type="SUPFAM" id="SSF54211">
    <property type="entry name" value="Ribosomal protein S5 domain 2-like"/>
    <property type="match status" value="1"/>
</dbReference>
<gene>
    <name evidence="7" type="ORF">ADUPG1_008941</name>
</gene>
<dbReference type="SUPFAM" id="SSF55666">
    <property type="entry name" value="Ribonuclease PH domain 2-like"/>
    <property type="match status" value="1"/>
</dbReference>
<keyword evidence="5" id="KW-0271">Exosome</keyword>
<evidence type="ECO:0000256" key="1">
    <source>
        <dbReference type="ARBA" id="ARBA00004496"/>
    </source>
</evidence>
<comment type="subcellular location">
    <subcellularLocation>
        <location evidence="1">Cytoplasm</location>
    </subcellularLocation>
    <subcellularLocation>
        <location evidence="2">Nucleus</location>
        <location evidence="2">Nucleolus</location>
    </subcellularLocation>
</comment>
<dbReference type="Gene3D" id="3.30.230.70">
    <property type="entry name" value="GHMP Kinase, N-terminal domain"/>
    <property type="match status" value="1"/>
</dbReference>
<protein>
    <recommendedName>
        <fullName evidence="6">Ribosomal RNA-processing protein 42</fullName>
    </recommendedName>
</protein>
<comment type="similarity">
    <text evidence="3">Belongs to the RNase PH family.</text>
</comment>
<sequence length="300" mass="33858">MASKEFILQALKERIRIDGRKWHERRPLKYSFHKDSVIVQSCGTIVSCRTTVRVGVPSPFRPRAGVLSLSISLSQQCIDDENTDRDMIRDVLTSAFQGRSCAVDLESLVIKPHKMCFIISLDIRIMRNMGSVCSVAIAAGTAGLMNARVPYWEMVQEEVTNDDGNIITRDRVKIFEEKERIPNPITLIMTPFGSEFCYLLPEAVGSIPEPYVIDPLIEETKLAENTLICVCNAQKELIGMRVCGGTGIKIDSMGDIVDIAGEFAREERRRVSDILKEVEAERKRVFEELYVDKDRVCPVK</sequence>
<keyword evidence="4" id="KW-0963">Cytoplasm</keyword>
<evidence type="ECO:0000256" key="2">
    <source>
        <dbReference type="ARBA" id="ARBA00004604"/>
    </source>
</evidence>
<evidence type="ECO:0000256" key="4">
    <source>
        <dbReference type="ARBA" id="ARBA00022490"/>
    </source>
</evidence>
<evidence type="ECO:0000313" key="7">
    <source>
        <dbReference type="EMBL" id="GKT35873.1"/>
    </source>
</evidence>
<dbReference type="InterPro" id="IPR027408">
    <property type="entry name" value="PNPase/RNase_PH_dom_sf"/>
</dbReference>
<evidence type="ECO:0000313" key="8">
    <source>
        <dbReference type="Proteomes" id="UP001057375"/>
    </source>
</evidence>
<organism evidence="7 8">
    <name type="scientific">Aduncisulcus paluster</name>
    <dbReference type="NCBI Taxonomy" id="2918883"/>
    <lineage>
        <taxon>Eukaryota</taxon>
        <taxon>Metamonada</taxon>
        <taxon>Carpediemonas-like organisms</taxon>
        <taxon>Aduncisulcus</taxon>
    </lineage>
</organism>
<dbReference type="Proteomes" id="UP001057375">
    <property type="component" value="Unassembled WGS sequence"/>
</dbReference>
<evidence type="ECO:0000256" key="6">
    <source>
        <dbReference type="ARBA" id="ARBA00042523"/>
    </source>
</evidence>
<evidence type="ECO:0000256" key="3">
    <source>
        <dbReference type="ARBA" id="ARBA00006678"/>
    </source>
</evidence>
<dbReference type="PANTHER" id="PTHR11097">
    <property type="entry name" value="EXOSOME COMPLEX EXONUCLEASE RIBOSOMAL RNA PROCESSING PROTEIN"/>
    <property type="match status" value="1"/>
</dbReference>
<dbReference type="InterPro" id="IPR020568">
    <property type="entry name" value="Ribosomal_Su5_D2-typ_SF"/>
</dbReference>
<comment type="caution">
    <text evidence="7">The sequence shown here is derived from an EMBL/GenBank/DDBJ whole genome shotgun (WGS) entry which is preliminary data.</text>
</comment>
<proteinExistence type="inferred from homology"/>
<keyword evidence="8" id="KW-1185">Reference proteome</keyword>
<reference evidence="7" key="1">
    <citation type="submission" date="2022-03" db="EMBL/GenBank/DDBJ databases">
        <title>Draft genome sequence of Aduncisulcus paluster, a free-living microaerophilic Fornicata.</title>
        <authorList>
            <person name="Yuyama I."/>
            <person name="Kume K."/>
            <person name="Tamura T."/>
            <person name="Inagaki Y."/>
            <person name="Hashimoto T."/>
        </authorList>
    </citation>
    <scope>NUCLEOTIDE SEQUENCE</scope>
    <source>
        <strain evidence="7">NY0171</strain>
    </source>
</reference>
<evidence type="ECO:0000256" key="5">
    <source>
        <dbReference type="ARBA" id="ARBA00022835"/>
    </source>
</evidence>